<dbReference type="Gene3D" id="1.20.1530.20">
    <property type="match status" value="1"/>
</dbReference>
<dbReference type="InterPro" id="IPR050794">
    <property type="entry name" value="CPA2_transporter"/>
</dbReference>
<keyword evidence="11" id="KW-1185">Reference proteome</keyword>
<evidence type="ECO:0000256" key="4">
    <source>
        <dbReference type="ARBA" id="ARBA00022989"/>
    </source>
</evidence>
<gene>
    <name evidence="10" type="ORF">ACFPZN_02215</name>
</gene>
<feature type="transmembrane region" description="Helical" evidence="8">
    <location>
        <begin position="290"/>
        <end position="308"/>
    </location>
</feature>
<evidence type="ECO:0000256" key="1">
    <source>
        <dbReference type="ARBA" id="ARBA00004141"/>
    </source>
</evidence>
<dbReference type="RefSeq" id="WP_378279567.1">
    <property type="nucleotide sequence ID" value="NZ_JBHSON010000002.1"/>
</dbReference>
<dbReference type="Pfam" id="PF00999">
    <property type="entry name" value="Na_H_Exchanger"/>
    <property type="match status" value="1"/>
</dbReference>
<evidence type="ECO:0000256" key="8">
    <source>
        <dbReference type="SAM" id="Phobius"/>
    </source>
</evidence>
<keyword evidence="4 8" id="KW-1133">Transmembrane helix</keyword>
<evidence type="ECO:0000313" key="11">
    <source>
        <dbReference type="Proteomes" id="UP001596074"/>
    </source>
</evidence>
<organism evidence="10 11">
    <name type="scientific">Actinomadura rugatobispora</name>
    <dbReference type="NCBI Taxonomy" id="1994"/>
    <lineage>
        <taxon>Bacteria</taxon>
        <taxon>Bacillati</taxon>
        <taxon>Actinomycetota</taxon>
        <taxon>Actinomycetes</taxon>
        <taxon>Streptosporangiales</taxon>
        <taxon>Thermomonosporaceae</taxon>
        <taxon>Actinomadura</taxon>
    </lineage>
</organism>
<feature type="transmembrane region" description="Helical" evidence="8">
    <location>
        <begin position="172"/>
        <end position="195"/>
    </location>
</feature>
<dbReference type="Proteomes" id="UP001596074">
    <property type="component" value="Unassembled WGS sequence"/>
</dbReference>
<feature type="transmembrane region" description="Helical" evidence="8">
    <location>
        <begin position="12"/>
        <end position="29"/>
    </location>
</feature>
<feature type="transmembrane region" description="Helical" evidence="8">
    <location>
        <begin position="104"/>
        <end position="126"/>
    </location>
</feature>
<evidence type="ECO:0000259" key="9">
    <source>
        <dbReference type="Pfam" id="PF00999"/>
    </source>
</evidence>
<keyword evidence="3 8" id="KW-0812">Transmembrane</keyword>
<feature type="transmembrane region" description="Helical" evidence="8">
    <location>
        <begin position="70"/>
        <end position="92"/>
    </location>
</feature>
<feature type="transmembrane region" description="Helical" evidence="8">
    <location>
        <begin position="385"/>
        <end position="403"/>
    </location>
</feature>
<feature type="transmembrane region" description="Helical" evidence="8">
    <location>
        <begin position="355"/>
        <end position="373"/>
    </location>
</feature>
<sequence length="438" mass="45479">MDPVGELTSHVFVALIAIILAAAACGRIANAAGQPRVVGEMVAGVLLGPSLLGELAPAASAFLFPREVVSVLYVLSTIGLVFFMFLVGAGIHGDVLDRRSVREAMVVGGTGVGVPFVLGAGTALLVAGQVAEPGTSRLHLSLLLGGALTVTAFPTLARILEDRRMQFSRLGAVTLLAGSVDDIAAWIMLVLVIALAFGGSAAQVAVALVGTAVFTAAMLTLGRRLMARVARVVEREGELTPGALATTLLFVAASAWATHELGVHFVFGGFVAGLALPASPLLRERLRSRLMDMNAGLLLPVFFAHTGLNTDIDAVLRGSVLGAVVAIVAAAFAGKYLSCLLAMRLQGNGWRISSAVGALMNARGLMILIFIGIGRRQGLLGQDLYSILVLVAVVTTIAAIPLYRLSLPGHLEDAERDRREGGGGREPRPAYDDATVGR</sequence>
<feature type="transmembrane region" description="Helical" evidence="8">
    <location>
        <begin position="242"/>
        <end position="259"/>
    </location>
</feature>
<dbReference type="InterPro" id="IPR006153">
    <property type="entry name" value="Cation/H_exchanger_TM"/>
</dbReference>
<accession>A0ABW0ZPI5</accession>
<dbReference type="PANTHER" id="PTHR32468">
    <property type="entry name" value="CATION/H + ANTIPORTER"/>
    <property type="match status" value="1"/>
</dbReference>
<name>A0ABW0ZPI5_9ACTN</name>
<evidence type="ECO:0000256" key="6">
    <source>
        <dbReference type="ARBA" id="ARBA00023136"/>
    </source>
</evidence>
<keyword evidence="2" id="KW-0813">Transport</keyword>
<keyword evidence="6 8" id="KW-0472">Membrane</keyword>
<feature type="domain" description="Cation/H+ exchanger transmembrane" evidence="9">
    <location>
        <begin position="22"/>
        <end position="397"/>
    </location>
</feature>
<keyword evidence="5" id="KW-0406">Ion transport</keyword>
<feature type="region of interest" description="Disordered" evidence="7">
    <location>
        <begin position="414"/>
        <end position="438"/>
    </location>
</feature>
<dbReference type="PANTHER" id="PTHR32468:SF0">
    <property type="entry name" value="K(+)_H(+) ANTIPORTER 1"/>
    <property type="match status" value="1"/>
</dbReference>
<proteinExistence type="predicted"/>
<feature type="compositionally biased region" description="Basic and acidic residues" evidence="7">
    <location>
        <begin position="414"/>
        <end position="431"/>
    </location>
</feature>
<feature type="transmembrane region" description="Helical" evidence="8">
    <location>
        <begin position="265"/>
        <end position="283"/>
    </location>
</feature>
<evidence type="ECO:0000256" key="7">
    <source>
        <dbReference type="SAM" id="MobiDB-lite"/>
    </source>
</evidence>
<feature type="transmembrane region" description="Helical" evidence="8">
    <location>
        <begin position="138"/>
        <end position="160"/>
    </location>
</feature>
<comment type="subcellular location">
    <subcellularLocation>
        <location evidence="1">Membrane</location>
        <topology evidence="1">Multi-pass membrane protein</topology>
    </subcellularLocation>
</comment>
<evidence type="ECO:0000256" key="5">
    <source>
        <dbReference type="ARBA" id="ARBA00023065"/>
    </source>
</evidence>
<evidence type="ECO:0000313" key="10">
    <source>
        <dbReference type="EMBL" id="MFC5744423.1"/>
    </source>
</evidence>
<feature type="transmembrane region" description="Helical" evidence="8">
    <location>
        <begin position="41"/>
        <end position="64"/>
    </location>
</feature>
<evidence type="ECO:0000256" key="2">
    <source>
        <dbReference type="ARBA" id="ARBA00022448"/>
    </source>
</evidence>
<dbReference type="EMBL" id="JBHSON010000002">
    <property type="protein sequence ID" value="MFC5744423.1"/>
    <property type="molecule type" value="Genomic_DNA"/>
</dbReference>
<feature type="transmembrane region" description="Helical" evidence="8">
    <location>
        <begin position="320"/>
        <end position="343"/>
    </location>
</feature>
<protein>
    <submittedName>
        <fullName evidence="10">Cation:proton antiporter</fullName>
    </submittedName>
</protein>
<comment type="caution">
    <text evidence="10">The sequence shown here is derived from an EMBL/GenBank/DDBJ whole genome shotgun (WGS) entry which is preliminary data.</text>
</comment>
<feature type="transmembrane region" description="Helical" evidence="8">
    <location>
        <begin position="201"/>
        <end position="221"/>
    </location>
</feature>
<evidence type="ECO:0000256" key="3">
    <source>
        <dbReference type="ARBA" id="ARBA00022692"/>
    </source>
</evidence>
<reference evidence="11" key="1">
    <citation type="journal article" date="2019" name="Int. J. Syst. Evol. Microbiol.">
        <title>The Global Catalogue of Microorganisms (GCM) 10K type strain sequencing project: providing services to taxonomists for standard genome sequencing and annotation.</title>
        <authorList>
            <consortium name="The Broad Institute Genomics Platform"/>
            <consortium name="The Broad Institute Genome Sequencing Center for Infectious Disease"/>
            <person name="Wu L."/>
            <person name="Ma J."/>
        </authorList>
    </citation>
    <scope>NUCLEOTIDE SEQUENCE [LARGE SCALE GENOMIC DNA]</scope>
    <source>
        <strain evidence="11">KCTC 42087</strain>
    </source>
</reference>
<dbReference type="InterPro" id="IPR038770">
    <property type="entry name" value="Na+/solute_symporter_sf"/>
</dbReference>